<dbReference type="GO" id="GO:0042273">
    <property type="term" value="P:ribosomal large subunit biogenesis"/>
    <property type="evidence" value="ECO:0007669"/>
    <property type="project" value="TreeGrafter"/>
</dbReference>
<accession>A0AAV9XVH3</accession>
<dbReference type="SUPFAM" id="SSF160369">
    <property type="entry name" value="Ribosomal protein L10-like"/>
    <property type="match status" value="1"/>
</dbReference>
<dbReference type="PANTHER" id="PTHR45841">
    <property type="entry name" value="MRNA TURNOVER PROTEIN 4 MRTO4"/>
    <property type="match status" value="1"/>
</dbReference>
<dbReference type="Gene3D" id="3.90.105.20">
    <property type="match status" value="1"/>
</dbReference>
<keyword evidence="3" id="KW-1185">Reference proteome</keyword>
<dbReference type="InterPro" id="IPR001790">
    <property type="entry name" value="Ribosomal_uL10"/>
</dbReference>
<protein>
    <recommendedName>
        <fullName evidence="4">Ribosome assembly factor mrt4</fullName>
    </recommendedName>
</protein>
<gene>
    <name evidence="2" type="ORF">RS030_6904</name>
</gene>
<reference evidence="2 3" key="1">
    <citation type="submission" date="2023-10" db="EMBL/GenBank/DDBJ databases">
        <title>Comparative genomics analysis reveals potential genetic determinants of host preference in Cryptosporidium xiaoi.</title>
        <authorList>
            <person name="Xiao L."/>
            <person name="Li J."/>
        </authorList>
    </citation>
    <scope>NUCLEOTIDE SEQUENCE [LARGE SCALE GENOMIC DNA]</scope>
    <source>
        <strain evidence="2 3">52996</strain>
    </source>
</reference>
<comment type="caution">
    <text evidence="2">The sequence shown here is derived from an EMBL/GenBank/DDBJ whole genome shotgun (WGS) entry which is preliminary data.</text>
</comment>
<dbReference type="GO" id="GO:0003723">
    <property type="term" value="F:RNA binding"/>
    <property type="evidence" value="ECO:0007669"/>
    <property type="project" value="TreeGrafter"/>
</dbReference>
<evidence type="ECO:0000256" key="1">
    <source>
        <dbReference type="ARBA" id="ARBA00008889"/>
    </source>
</evidence>
<proteinExistence type="inferred from homology"/>
<dbReference type="GO" id="GO:0030687">
    <property type="term" value="C:preribosome, large subunit precursor"/>
    <property type="evidence" value="ECO:0007669"/>
    <property type="project" value="TreeGrafter"/>
</dbReference>
<sequence length="220" mass="25213">MAKSKRVRKTIALEGVKRKKDKSEIIENVHRFIQKYDYIYVVKLFNQRNSSLKELRISLEPGKLLIGKNKLLQVAFNMDKENSNGKNAHAISSFLRGERGLIFTDLSPDNLKKVLSENSTLEIGREGSVSDVSCVAEPNTELARQLQGAELYMRKQYPHLRSSIEGVVDQDTVTICEKGLQLNKYQYLLLKYLSIPTVKFEVKPIAYLYKGNVTYLEDEH</sequence>
<dbReference type="EMBL" id="JAWDEY010000034">
    <property type="protein sequence ID" value="KAK6588205.1"/>
    <property type="molecule type" value="Genomic_DNA"/>
</dbReference>
<comment type="similarity">
    <text evidence="1">Belongs to the universal ribosomal protein uL10 family.</text>
</comment>
<dbReference type="GO" id="GO:0000956">
    <property type="term" value="P:nuclear-transcribed mRNA catabolic process"/>
    <property type="evidence" value="ECO:0007669"/>
    <property type="project" value="TreeGrafter"/>
</dbReference>
<dbReference type="InterPro" id="IPR051742">
    <property type="entry name" value="Ribosome_Assembly_uL10"/>
</dbReference>
<evidence type="ECO:0000313" key="2">
    <source>
        <dbReference type="EMBL" id="KAK6588205.1"/>
    </source>
</evidence>
<dbReference type="AlphaFoldDB" id="A0AAV9XVH3"/>
<dbReference type="Pfam" id="PF00466">
    <property type="entry name" value="Ribosomal_L10"/>
    <property type="match status" value="1"/>
</dbReference>
<dbReference type="PANTHER" id="PTHR45841:SF1">
    <property type="entry name" value="MRNA TURNOVER PROTEIN 4 HOMOLOG"/>
    <property type="match status" value="1"/>
</dbReference>
<name>A0AAV9XVH3_9CRYT</name>
<dbReference type="Gene3D" id="3.30.70.1730">
    <property type="match status" value="1"/>
</dbReference>
<organism evidence="2 3">
    <name type="scientific">Cryptosporidium xiaoi</name>
    <dbReference type="NCBI Taxonomy" id="659607"/>
    <lineage>
        <taxon>Eukaryota</taxon>
        <taxon>Sar</taxon>
        <taxon>Alveolata</taxon>
        <taxon>Apicomplexa</taxon>
        <taxon>Conoidasida</taxon>
        <taxon>Coccidia</taxon>
        <taxon>Eucoccidiorida</taxon>
        <taxon>Eimeriorina</taxon>
        <taxon>Cryptosporidiidae</taxon>
        <taxon>Cryptosporidium</taxon>
    </lineage>
</organism>
<evidence type="ECO:0000313" key="3">
    <source>
        <dbReference type="Proteomes" id="UP001311799"/>
    </source>
</evidence>
<dbReference type="InterPro" id="IPR043141">
    <property type="entry name" value="Ribosomal_uL10-like_sf"/>
</dbReference>
<evidence type="ECO:0008006" key="4">
    <source>
        <dbReference type="Google" id="ProtNLM"/>
    </source>
</evidence>
<dbReference type="Proteomes" id="UP001311799">
    <property type="component" value="Unassembled WGS sequence"/>
</dbReference>
<dbReference type="GO" id="GO:0005730">
    <property type="term" value="C:nucleolus"/>
    <property type="evidence" value="ECO:0007669"/>
    <property type="project" value="TreeGrafter"/>
</dbReference>
<dbReference type="InterPro" id="IPR043164">
    <property type="entry name" value="Ribosomal_uL10-like_insert_sf"/>
</dbReference>
<dbReference type="GO" id="GO:0006364">
    <property type="term" value="P:rRNA processing"/>
    <property type="evidence" value="ECO:0007669"/>
    <property type="project" value="TreeGrafter"/>
</dbReference>